<dbReference type="PANTHER" id="PTHR21856">
    <property type="entry name" value="FIBROUS SHEATH-INTERACTING PROTEIN 2"/>
    <property type="match status" value="1"/>
</dbReference>
<feature type="region of interest" description="Disordered" evidence="1">
    <location>
        <begin position="132"/>
        <end position="151"/>
    </location>
</feature>
<name>A0A151MZS1_ALLMI</name>
<dbReference type="EMBL" id="AKHW03004432">
    <property type="protein sequence ID" value="KYO29935.1"/>
    <property type="molecule type" value="Genomic_DNA"/>
</dbReference>
<dbReference type="GO" id="GO:0005739">
    <property type="term" value="C:mitochondrion"/>
    <property type="evidence" value="ECO:0007669"/>
    <property type="project" value="TreeGrafter"/>
</dbReference>
<feature type="region of interest" description="Disordered" evidence="1">
    <location>
        <begin position="204"/>
        <end position="227"/>
    </location>
</feature>
<evidence type="ECO:0000259" key="2">
    <source>
        <dbReference type="Pfam" id="PF15783"/>
    </source>
</evidence>
<comment type="caution">
    <text evidence="3">The sequence shown here is derived from an EMBL/GenBank/DDBJ whole genome shotgun (WGS) entry which is preliminary data.</text>
</comment>
<dbReference type="Pfam" id="PF15783">
    <property type="entry name" value="FSIP2"/>
    <property type="match status" value="1"/>
</dbReference>
<evidence type="ECO:0000313" key="4">
    <source>
        <dbReference type="Proteomes" id="UP000050525"/>
    </source>
</evidence>
<feature type="compositionally biased region" description="Polar residues" evidence="1">
    <location>
        <begin position="134"/>
        <end position="151"/>
    </location>
</feature>
<dbReference type="AlphaFoldDB" id="A0A151MZS1"/>
<dbReference type="InterPro" id="IPR031554">
    <property type="entry name" value="FSIP2_C"/>
</dbReference>
<proteinExistence type="predicted"/>
<evidence type="ECO:0000256" key="1">
    <source>
        <dbReference type="SAM" id="MobiDB-lite"/>
    </source>
</evidence>
<keyword evidence="4" id="KW-1185">Reference proteome</keyword>
<reference evidence="3 4" key="1">
    <citation type="journal article" date="2012" name="Genome Biol.">
        <title>Sequencing three crocodilian genomes to illuminate the evolution of archosaurs and amniotes.</title>
        <authorList>
            <person name="St John J.A."/>
            <person name="Braun E.L."/>
            <person name="Isberg S.R."/>
            <person name="Miles L.G."/>
            <person name="Chong A.Y."/>
            <person name="Gongora J."/>
            <person name="Dalzell P."/>
            <person name="Moran C."/>
            <person name="Bed'hom B."/>
            <person name="Abzhanov A."/>
            <person name="Burgess S.C."/>
            <person name="Cooksey A.M."/>
            <person name="Castoe T.A."/>
            <person name="Crawford N.G."/>
            <person name="Densmore L.D."/>
            <person name="Drew J.C."/>
            <person name="Edwards S.V."/>
            <person name="Faircloth B.C."/>
            <person name="Fujita M.K."/>
            <person name="Greenwold M.J."/>
            <person name="Hoffmann F.G."/>
            <person name="Howard J.M."/>
            <person name="Iguchi T."/>
            <person name="Janes D.E."/>
            <person name="Khan S.Y."/>
            <person name="Kohno S."/>
            <person name="de Koning A.J."/>
            <person name="Lance S.L."/>
            <person name="McCarthy F.M."/>
            <person name="McCormack J.E."/>
            <person name="Merchant M.E."/>
            <person name="Peterson D.G."/>
            <person name="Pollock D.D."/>
            <person name="Pourmand N."/>
            <person name="Raney B.J."/>
            <person name="Roessler K.A."/>
            <person name="Sanford J.R."/>
            <person name="Sawyer R.H."/>
            <person name="Schmidt C.J."/>
            <person name="Triplett E.W."/>
            <person name="Tuberville T.D."/>
            <person name="Venegas-Anaya M."/>
            <person name="Howard J.T."/>
            <person name="Jarvis E.D."/>
            <person name="Guillette L.J.Jr."/>
            <person name="Glenn T.C."/>
            <person name="Green R.E."/>
            <person name="Ray D.A."/>
        </authorList>
    </citation>
    <scope>NUCLEOTIDE SEQUENCE [LARGE SCALE GENOMIC DNA]</scope>
    <source>
        <strain evidence="3">KSC_2009_1</strain>
    </source>
</reference>
<accession>A0A151MZS1</accession>
<protein>
    <recommendedName>
        <fullName evidence="2">Fibrous sheath-interacting protein 2 C-terminal domain-containing protein</fullName>
    </recommendedName>
</protein>
<feature type="domain" description="Fibrous sheath-interacting protein 2 C-terminal" evidence="2">
    <location>
        <begin position="148"/>
        <end position="305"/>
    </location>
</feature>
<sequence length="429" mass="47072">MIVEKFPADFGTIEKMSKPPINPPIPVVPVTFVEEILSRFLAKVLSPTDGTSPNSRRHLSRSKVNEIVEDLKEAMEQGLSKHKISLAITEELSDCPFLQAVSDSPATPSQSTMNPGRISNMVLSQESTSEELKTWSSEETIPGSTTNKTASGTEELTVKTIHYIRITHIPIASDLVSDHLRVISLKIEPPEKLKKASIAQTEKCSENASSISEAQRNEDSHFSLGSTGQPVVSREELLLRFQSFSRTSFGKVLKPVLNLLKAFQPKVDLPAQLAAHHTENENPEAKLQWEGEEEIQSIKETIQTESSLSVGSSLAFSMDNEQLSENAGESSAALEAQRLGEWFYDDMRQAWAIGDFLTLKQGKVPECCFICCSRCAQQAEEKNRSLRHSPGATSISSKNAGNVTARCLFATLNILLLKKACGNCGKNIA</sequence>
<dbReference type="Proteomes" id="UP000050525">
    <property type="component" value="Unassembled WGS sequence"/>
</dbReference>
<gene>
    <name evidence="3" type="ORF">Y1Q_0016715</name>
</gene>
<dbReference type="InterPro" id="IPR038891">
    <property type="entry name" value="FSIP2"/>
</dbReference>
<organism evidence="3 4">
    <name type="scientific">Alligator mississippiensis</name>
    <name type="common">American alligator</name>
    <dbReference type="NCBI Taxonomy" id="8496"/>
    <lineage>
        <taxon>Eukaryota</taxon>
        <taxon>Metazoa</taxon>
        <taxon>Chordata</taxon>
        <taxon>Craniata</taxon>
        <taxon>Vertebrata</taxon>
        <taxon>Euteleostomi</taxon>
        <taxon>Archelosauria</taxon>
        <taxon>Archosauria</taxon>
        <taxon>Crocodylia</taxon>
        <taxon>Alligatoridae</taxon>
        <taxon>Alligatorinae</taxon>
        <taxon>Alligator</taxon>
    </lineage>
</organism>
<feature type="compositionally biased region" description="Polar residues" evidence="1">
    <location>
        <begin position="204"/>
        <end position="214"/>
    </location>
</feature>
<dbReference type="PANTHER" id="PTHR21856:SF7">
    <property type="entry name" value="FIBROUS SHEATH-INTERACTING PROTEIN 2"/>
    <property type="match status" value="1"/>
</dbReference>
<evidence type="ECO:0000313" key="3">
    <source>
        <dbReference type="EMBL" id="KYO29935.1"/>
    </source>
</evidence>